<name>A0A1H6SFL8_9EURY</name>
<dbReference type="STRING" id="1073996.SAMN05444271_10571"/>
<dbReference type="Pfam" id="PF03745">
    <property type="entry name" value="DUF309"/>
    <property type="match status" value="1"/>
</dbReference>
<accession>A0A1H6SFL8</accession>
<evidence type="ECO:0000313" key="1">
    <source>
        <dbReference type="EMBL" id="SEI66729.1"/>
    </source>
</evidence>
<dbReference type="Proteomes" id="UP000198888">
    <property type="component" value="Unassembled WGS sequence"/>
</dbReference>
<dbReference type="AlphaFoldDB" id="A0A1H6SFL8"/>
<sequence>MEEQLRAGLAIYNAGATHAAHDAWEDVWLDLPTGSDDEQLLHGLIQFTAAIYHAQNRNWSGAVGLCESGREYLIGLPSTYRGVDTVAVRSYLQALETDPERIERASPPVLTYKGQPLAAADLELGAITTAAGVLTEEFDQYDDSVIHDAIEYAREEVDESQTEYISLLTTFVGESTHRGIVYNRLASQVERRRRKEKDVAGLFDPADENEE</sequence>
<dbReference type="SUPFAM" id="SSF140663">
    <property type="entry name" value="TTHA0068-like"/>
    <property type="match status" value="1"/>
</dbReference>
<dbReference type="KEGG" id="hae:halTADL_3216"/>
<organism evidence="1 2">
    <name type="scientific">Halohasta litchfieldiae</name>
    <dbReference type="NCBI Taxonomy" id="1073996"/>
    <lineage>
        <taxon>Archaea</taxon>
        <taxon>Methanobacteriati</taxon>
        <taxon>Methanobacteriota</taxon>
        <taxon>Stenosarchaea group</taxon>
        <taxon>Halobacteria</taxon>
        <taxon>Halobacteriales</taxon>
        <taxon>Haloferacaceae</taxon>
        <taxon>Halohasta</taxon>
    </lineage>
</organism>
<protein>
    <recommendedName>
        <fullName evidence="3">DUF309 domain-containing protein</fullName>
    </recommendedName>
</protein>
<dbReference type="InterPro" id="IPR023203">
    <property type="entry name" value="TTHA0068_sf"/>
</dbReference>
<evidence type="ECO:0000313" key="2">
    <source>
        <dbReference type="Proteomes" id="UP000198888"/>
    </source>
</evidence>
<dbReference type="EMBL" id="FNYR01000005">
    <property type="protein sequence ID" value="SEI66729.1"/>
    <property type="molecule type" value="Genomic_DNA"/>
</dbReference>
<evidence type="ECO:0008006" key="3">
    <source>
        <dbReference type="Google" id="ProtNLM"/>
    </source>
</evidence>
<dbReference type="OrthoDB" id="270022at2157"/>
<accession>A0A2H4Q6B5</accession>
<dbReference type="InterPro" id="IPR005500">
    <property type="entry name" value="DUF309"/>
</dbReference>
<dbReference type="PANTHER" id="PTHR34796">
    <property type="entry name" value="EXPRESSED PROTEIN"/>
    <property type="match status" value="1"/>
</dbReference>
<dbReference type="RefSeq" id="WP_089671369.1">
    <property type="nucleotide sequence ID" value="NZ_CP024845.1"/>
</dbReference>
<dbReference type="GeneID" id="35003982"/>
<reference evidence="1 2" key="1">
    <citation type="submission" date="2016-10" db="EMBL/GenBank/DDBJ databases">
        <authorList>
            <person name="de Groot N.N."/>
        </authorList>
    </citation>
    <scope>NUCLEOTIDE SEQUENCE [LARGE SCALE GENOMIC DNA]</scope>
    <source>
        <strain evidence="1 2">DSM 22187</strain>
    </source>
</reference>
<keyword evidence="2" id="KW-1185">Reference proteome</keyword>
<dbReference type="PANTHER" id="PTHR34796:SF1">
    <property type="entry name" value="EXPRESSED PROTEIN"/>
    <property type="match status" value="1"/>
</dbReference>
<proteinExistence type="predicted"/>
<gene>
    <name evidence="1" type="ORF">SAMN05444271_10571</name>
</gene>
<dbReference type="Gene3D" id="1.10.3450.10">
    <property type="entry name" value="TTHA0068-like"/>
    <property type="match status" value="1"/>
</dbReference>